<feature type="region of interest" description="Disordered" evidence="1">
    <location>
        <begin position="1"/>
        <end position="24"/>
    </location>
</feature>
<evidence type="ECO:0000256" key="1">
    <source>
        <dbReference type="SAM" id="MobiDB-lite"/>
    </source>
</evidence>
<protein>
    <submittedName>
        <fullName evidence="2">Uncharacterized protein</fullName>
    </submittedName>
</protein>
<dbReference type="EMBL" id="MU006216">
    <property type="protein sequence ID" value="KAF2833609.1"/>
    <property type="molecule type" value="Genomic_DNA"/>
</dbReference>
<name>A0A6A7ALV2_9PLEO</name>
<organism evidence="2 3">
    <name type="scientific">Ophiobolus disseminans</name>
    <dbReference type="NCBI Taxonomy" id="1469910"/>
    <lineage>
        <taxon>Eukaryota</taxon>
        <taxon>Fungi</taxon>
        <taxon>Dikarya</taxon>
        <taxon>Ascomycota</taxon>
        <taxon>Pezizomycotina</taxon>
        <taxon>Dothideomycetes</taxon>
        <taxon>Pleosporomycetidae</taxon>
        <taxon>Pleosporales</taxon>
        <taxon>Pleosporineae</taxon>
        <taxon>Phaeosphaeriaceae</taxon>
        <taxon>Ophiobolus</taxon>
    </lineage>
</organism>
<sequence>MSTYREGQRKNRHRKPSATGNFKTSSITLELMDTKPYTFGEPHPIQQKTLAVGQLHNPPAFNTKVAFKQLIYLPLAACHISNLPDILRLPLEKREAVSVSTAETQCNASRGHREAVEPEARNLTRAMLQSPIGCLTPIDKLLNLLLPGWCSCNRQKHCI</sequence>
<keyword evidence="3" id="KW-1185">Reference proteome</keyword>
<proteinExistence type="predicted"/>
<evidence type="ECO:0000313" key="2">
    <source>
        <dbReference type="EMBL" id="KAF2833609.1"/>
    </source>
</evidence>
<accession>A0A6A7ALV2</accession>
<evidence type="ECO:0000313" key="3">
    <source>
        <dbReference type="Proteomes" id="UP000799424"/>
    </source>
</evidence>
<gene>
    <name evidence="2" type="ORF">CC86DRAFT_12183</name>
</gene>
<reference evidence="2" key="1">
    <citation type="journal article" date="2020" name="Stud. Mycol.">
        <title>101 Dothideomycetes genomes: a test case for predicting lifestyles and emergence of pathogens.</title>
        <authorList>
            <person name="Haridas S."/>
            <person name="Albert R."/>
            <person name="Binder M."/>
            <person name="Bloem J."/>
            <person name="Labutti K."/>
            <person name="Salamov A."/>
            <person name="Andreopoulos B."/>
            <person name="Baker S."/>
            <person name="Barry K."/>
            <person name="Bills G."/>
            <person name="Bluhm B."/>
            <person name="Cannon C."/>
            <person name="Castanera R."/>
            <person name="Culley D."/>
            <person name="Daum C."/>
            <person name="Ezra D."/>
            <person name="Gonzalez J."/>
            <person name="Henrissat B."/>
            <person name="Kuo A."/>
            <person name="Liang C."/>
            <person name="Lipzen A."/>
            <person name="Lutzoni F."/>
            <person name="Magnuson J."/>
            <person name="Mondo S."/>
            <person name="Nolan M."/>
            <person name="Ohm R."/>
            <person name="Pangilinan J."/>
            <person name="Park H.-J."/>
            <person name="Ramirez L."/>
            <person name="Alfaro M."/>
            <person name="Sun H."/>
            <person name="Tritt A."/>
            <person name="Yoshinaga Y."/>
            <person name="Zwiers L.-H."/>
            <person name="Turgeon B."/>
            <person name="Goodwin S."/>
            <person name="Spatafora J."/>
            <person name="Crous P."/>
            <person name="Grigoriev I."/>
        </authorList>
    </citation>
    <scope>NUCLEOTIDE SEQUENCE</scope>
    <source>
        <strain evidence="2">CBS 113818</strain>
    </source>
</reference>
<dbReference type="Proteomes" id="UP000799424">
    <property type="component" value="Unassembled WGS sequence"/>
</dbReference>
<dbReference type="AlphaFoldDB" id="A0A6A7ALV2"/>